<reference evidence="2" key="1">
    <citation type="submission" date="2023-07" db="EMBL/GenBank/DDBJ databases">
        <authorList>
            <consortium name="AG Swart"/>
            <person name="Singh M."/>
            <person name="Singh A."/>
            <person name="Seah K."/>
            <person name="Emmerich C."/>
        </authorList>
    </citation>
    <scope>NUCLEOTIDE SEQUENCE</scope>
    <source>
        <strain evidence="2">DP1</strain>
    </source>
</reference>
<comment type="caution">
    <text evidence="2">The sequence shown here is derived from an EMBL/GenBank/DDBJ whole genome shotgun (WGS) entry which is preliminary data.</text>
</comment>
<evidence type="ECO:0000256" key="1">
    <source>
        <dbReference type="SAM" id="MobiDB-lite"/>
    </source>
</evidence>
<name>A0AAD1Y1V4_EUPCR</name>
<accession>A0AAD1Y1V4</accession>
<feature type="region of interest" description="Disordered" evidence="1">
    <location>
        <begin position="1"/>
        <end position="40"/>
    </location>
</feature>
<evidence type="ECO:0000313" key="2">
    <source>
        <dbReference type="EMBL" id="CAI2383711.1"/>
    </source>
</evidence>
<proteinExistence type="predicted"/>
<dbReference type="AlphaFoldDB" id="A0AAD1Y1V4"/>
<dbReference type="Proteomes" id="UP001295684">
    <property type="component" value="Unassembled WGS sequence"/>
</dbReference>
<sequence length="40" mass="4506">MKITKPLINLEKHAPKLIPSNPAQDSRREASNPSRGIRKL</sequence>
<keyword evidence="3" id="KW-1185">Reference proteome</keyword>
<gene>
    <name evidence="2" type="ORF">ECRASSUSDP1_LOCUS25221</name>
</gene>
<protein>
    <submittedName>
        <fullName evidence="2">Uncharacterized protein</fullName>
    </submittedName>
</protein>
<dbReference type="EMBL" id="CAMPGE010026009">
    <property type="protein sequence ID" value="CAI2383711.1"/>
    <property type="molecule type" value="Genomic_DNA"/>
</dbReference>
<evidence type="ECO:0000313" key="3">
    <source>
        <dbReference type="Proteomes" id="UP001295684"/>
    </source>
</evidence>
<organism evidence="2 3">
    <name type="scientific">Euplotes crassus</name>
    <dbReference type="NCBI Taxonomy" id="5936"/>
    <lineage>
        <taxon>Eukaryota</taxon>
        <taxon>Sar</taxon>
        <taxon>Alveolata</taxon>
        <taxon>Ciliophora</taxon>
        <taxon>Intramacronucleata</taxon>
        <taxon>Spirotrichea</taxon>
        <taxon>Hypotrichia</taxon>
        <taxon>Euplotida</taxon>
        <taxon>Euplotidae</taxon>
        <taxon>Moneuplotes</taxon>
    </lineage>
</organism>